<name>A0A4R8I7K1_9FLAO</name>
<dbReference type="Proteomes" id="UP000295313">
    <property type="component" value="Unassembled WGS sequence"/>
</dbReference>
<protein>
    <submittedName>
        <fullName evidence="1">Uncharacterized protein</fullName>
    </submittedName>
</protein>
<accession>A0A4R8I7K1</accession>
<dbReference type="AlphaFoldDB" id="A0A4R8I7K1"/>
<gene>
    <name evidence="1" type="ORF">B0I22_2044</name>
</gene>
<sequence length="35" mass="4271">MKSLKAYFKLFINRFLFFLKIGFQLPSIIEFDKNI</sequence>
<dbReference type="EMBL" id="SOEO01000002">
    <property type="protein sequence ID" value="TDX84425.1"/>
    <property type="molecule type" value="Genomic_DNA"/>
</dbReference>
<keyword evidence="2" id="KW-1185">Reference proteome</keyword>
<evidence type="ECO:0000313" key="1">
    <source>
        <dbReference type="EMBL" id="TDX84425.1"/>
    </source>
</evidence>
<proteinExistence type="predicted"/>
<reference evidence="1 2" key="1">
    <citation type="submission" date="2019-03" db="EMBL/GenBank/DDBJ databases">
        <title>Genomic Encyclopedia of Type Strains, Phase III (KMG-III): the genomes of soil and plant-associated and newly described type strains.</title>
        <authorList>
            <person name="Whitman W."/>
        </authorList>
    </citation>
    <scope>NUCLEOTIDE SEQUENCE [LARGE SCALE GENOMIC DNA]</scope>
    <source>
        <strain evidence="1 2">CGMCC 1.12802</strain>
    </source>
</reference>
<comment type="caution">
    <text evidence="1">The sequence shown here is derived from an EMBL/GenBank/DDBJ whole genome shotgun (WGS) entry which is preliminary data.</text>
</comment>
<evidence type="ECO:0000313" key="2">
    <source>
        <dbReference type="Proteomes" id="UP000295313"/>
    </source>
</evidence>
<organism evidence="1 2">
    <name type="scientific">Epilithonimonas xixisoli</name>
    <dbReference type="NCBI Taxonomy" id="1476462"/>
    <lineage>
        <taxon>Bacteria</taxon>
        <taxon>Pseudomonadati</taxon>
        <taxon>Bacteroidota</taxon>
        <taxon>Flavobacteriia</taxon>
        <taxon>Flavobacteriales</taxon>
        <taxon>Weeksellaceae</taxon>
        <taxon>Chryseobacterium group</taxon>
        <taxon>Epilithonimonas</taxon>
    </lineage>
</organism>